<evidence type="ECO:0008006" key="3">
    <source>
        <dbReference type="Google" id="ProtNLM"/>
    </source>
</evidence>
<dbReference type="OrthoDB" id="265761at2759"/>
<dbReference type="PANTHER" id="PTHR12475:SF4">
    <property type="entry name" value="PROTEIN THEM6"/>
    <property type="match status" value="1"/>
</dbReference>
<dbReference type="SUPFAM" id="SSF54637">
    <property type="entry name" value="Thioesterase/thiol ester dehydrase-isomerase"/>
    <property type="match status" value="1"/>
</dbReference>
<accession>A0A2R5FZG1</accession>
<evidence type="ECO:0000313" key="1">
    <source>
        <dbReference type="EMBL" id="GBG24142.1"/>
    </source>
</evidence>
<proteinExistence type="predicted"/>
<dbReference type="PANTHER" id="PTHR12475">
    <property type="match status" value="1"/>
</dbReference>
<evidence type="ECO:0000313" key="2">
    <source>
        <dbReference type="Proteomes" id="UP000241890"/>
    </source>
</evidence>
<name>A0A2R5FZG1_9STRA</name>
<dbReference type="InterPro" id="IPR051490">
    <property type="entry name" value="THEM6_lcsJ_thioesterase"/>
</dbReference>
<reference evidence="1 2" key="1">
    <citation type="submission" date="2017-12" db="EMBL/GenBank/DDBJ databases">
        <title>Sequencing, de novo assembly and annotation of complete genome of a new Thraustochytrid species, strain FCC1311.</title>
        <authorList>
            <person name="Sedici K."/>
            <person name="Godart F."/>
            <person name="Aiese Cigliano R."/>
            <person name="Sanseverino W."/>
            <person name="Barakat M."/>
            <person name="Ortet P."/>
            <person name="Marechal E."/>
            <person name="Cagnac O."/>
            <person name="Amato A."/>
        </authorList>
    </citation>
    <scope>NUCLEOTIDE SEQUENCE [LARGE SCALE GENOMIC DNA]</scope>
</reference>
<sequence>MVFRGLLATFQGLGKRWMVQREGVPEKIEAMRKLGIETPHIYRTRAGFPALFDVDINLHLNNASFVFAAELARWQLSGQVGLVSAVVKNRWAFILGSQAFLWTVIEAIDDRWMYMTQTFTSPTASADEKPKVVYAQGLVRAIIMPPKRGMQLTPRDVLSEIGVSSEAIDRLEERKPDNQAHIQGFLHWDNAVDGKMKDFGLPSK</sequence>
<dbReference type="EMBL" id="BEYU01000004">
    <property type="protein sequence ID" value="GBG24142.1"/>
    <property type="molecule type" value="Genomic_DNA"/>
</dbReference>
<protein>
    <recommendedName>
        <fullName evidence="3">Protein THEM6</fullName>
    </recommendedName>
</protein>
<dbReference type="AlphaFoldDB" id="A0A2R5FZG1"/>
<keyword evidence="2" id="KW-1185">Reference proteome</keyword>
<gene>
    <name evidence="1" type="ORF">FCC1311_003602</name>
</gene>
<dbReference type="InParanoid" id="A0A2R5FZG1"/>
<comment type="caution">
    <text evidence="1">The sequence shown here is derived from an EMBL/GenBank/DDBJ whole genome shotgun (WGS) entry which is preliminary data.</text>
</comment>
<organism evidence="1 2">
    <name type="scientific">Hondaea fermentalgiana</name>
    <dbReference type="NCBI Taxonomy" id="2315210"/>
    <lineage>
        <taxon>Eukaryota</taxon>
        <taxon>Sar</taxon>
        <taxon>Stramenopiles</taxon>
        <taxon>Bigyra</taxon>
        <taxon>Labyrinthulomycetes</taxon>
        <taxon>Thraustochytrida</taxon>
        <taxon>Thraustochytriidae</taxon>
        <taxon>Hondaea</taxon>
    </lineage>
</organism>
<dbReference type="Proteomes" id="UP000241890">
    <property type="component" value="Unassembled WGS sequence"/>
</dbReference>
<dbReference type="InterPro" id="IPR029069">
    <property type="entry name" value="HotDog_dom_sf"/>
</dbReference>